<dbReference type="EMBL" id="CP034279">
    <property type="protein sequence ID" value="QGV78805.1"/>
    <property type="molecule type" value="Genomic_DNA"/>
</dbReference>
<keyword evidence="2" id="KW-1185">Reference proteome</keyword>
<dbReference type="KEGG" id="sfic:EIZ62_11510"/>
<sequence>MLFTTEGPTPSGEVGCDFDGVAGGWDRALATMRGPSSGPPRRPCVSCTVVLVQRASRASGLACRSHWKGYSLERPPPCHGI</sequence>
<evidence type="ECO:0000313" key="1">
    <source>
        <dbReference type="EMBL" id="QGV78805.1"/>
    </source>
</evidence>
<evidence type="ECO:0000313" key="2">
    <source>
        <dbReference type="Proteomes" id="UP000422572"/>
    </source>
</evidence>
<reference evidence="1 2" key="1">
    <citation type="submission" date="2018-12" db="EMBL/GenBank/DDBJ databases">
        <title>Complete genome sequence of Streptomyces ficellus NRRL8067, the producer of ficellomycin, feldamycin and nojirimycin.</title>
        <authorList>
            <person name="Zhang H."/>
            <person name="Yue R."/>
            <person name="Liu Y."/>
            <person name="Li M."/>
            <person name="Mu H."/>
            <person name="Zhang J."/>
        </authorList>
    </citation>
    <scope>NUCLEOTIDE SEQUENCE [LARGE SCALE GENOMIC DNA]</scope>
    <source>
        <strain evidence="1 2">NRRL 8067</strain>
    </source>
</reference>
<proteinExistence type="predicted"/>
<dbReference type="Proteomes" id="UP000422572">
    <property type="component" value="Chromosome"/>
</dbReference>
<protein>
    <submittedName>
        <fullName evidence="1">Uncharacterized protein</fullName>
    </submittedName>
</protein>
<dbReference type="AlphaFoldDB" id="A0A6I6FIA2"/>
<name>A0A6I6FIA2_9ACTN</name>
<gene>
    <name evidence="1" type="ORF">EIZ62_11510</name>
</gene>
<organism evidence="1 2">
    <name type="scientific">Streptomyces ficellus</name>
    <dbReference type="NCBI Taxonomy" id="1977088"/>
    <lineage>
        <taxon>Bacteria</taxon>
        <taxon>Bacillati</taxon>
        <taxon>Actinomycetota</taxon>
        <taxon>Actinomycetes</taxon>
        <taxon>Kitasatosporales</taxon>
        <taxon>Streptomycetaceae</taxon>
        <taxon>Streptomyces</taxon>
    </lineage>
</organism>
<accession>A0A6I6FIA2</accession>